<sequence>MGLALWPGGTAEDWRPAYDVTAQEYGLNPCNATGLFNGTADTQRAYLEAAGVVFAAFELKVDVLMAMRLNGSEVEALLPPANATNGTGFVPTLAARATFSRGQLTSLQWEGDTCDGCHGVLPQCVKTAGSQPQSSCSVLEDACPAGGCAPTVYLGFSGDDRHGTTLTTAWQVDQIDAYSLTGLYDAAVKRVNEVLANASATGMLGGTPSVPTTSGDISQAGAARRLHDA</sequence>
<dbReference type="AlphaFoldDB" id="A0AAW1REN7"/>
<reference evidence="2 3" key="1">
    <citation type="journal article" date="2024" name="Nat. Commun.">
        <title>Phylogenomics reveals the evolutionary origins of lichenization in chlorophyte algae.</title>
        <authorList>
            <person name="Puginier C."/>
            <person name="Libourel C."/>
            <person name="Otte J."/>
            <person name="Skaloud P."/>
            <person name="Haon M."/>
            <person name="Grisel S."/>
            <person name="Petersen M."/>
            <person name="Berrin J.G."/>
            <person name="Delaux P.M."/>
            <person name="Dal Grande F."/>
            <person name="Keller J."/>
        </authorList>
    </citation>
    <scope>NUCLEOTIDE SEQUENCE [LARGE SCALE GENOMIC DNA]</scope>
    <source>
        <strain evidence="2 3">SAG 245.80</strain>
    </source>
</reference>
<evidence type="ECO:0000256" key="1">
    <source>
        <dbReference type="SAM" id="MobiDB-lite"/>
    </source>
</evidence>
<name>A0AAW1REN7_9CHLO</name>
<keyword evidence="3" id="KW-1185">Reference proteome</keyword>
<organism evidence="2 3">
    <name type="scientific">Elliptochloris bilobata</name>
    <dbReference type="NCBI Taxonomy" id="381761"/>
    <lineage>
        <taxon>Eukaryota</taxon>
        <taxon>Viridiplantae</taxon>
        <taxon>Chlorophyta</taxon>
        <taxon>core chlorophytes</taxon>
        <taxon>Trebouxiophyceae</taxon>
        <taxon>Trebouxiophyceae incertae sedis</taxon>
        <taxon>Elliptochloris clade</taxon>
        <taxon>Elliptochloris</taxon>
    </lineage>
</organism>
<comment type="caution">
    <text evidence="2">The sequence shown here is derived from an EMBL/GenBank/DDBJ whole genome shotgun (WGS) entry which is preliminary data.</text>
</comment>
<dbReference type="EMBL" id="JALJOU010000042">
    <property type="protein sequence ID" value="KAK9832090.1"/>
    <property type="molecule type" value="Genomic_DNA"/>
</dbReference>
<gene>
    <name evidence="2" type="ORF">WJX81_005628</name>
</gene>
<accession>A0AAW1REN7</accession>
<dbReference type="Proteomes" id="UP001445335">
    <property type="component" value="Unassembled WGS sequence"/>
</dbReference>
<feature type="region of interest" description="Disordered" evidence="1">
    <location>
        <begin position="205"/>
        <end position="229"/>
    </location>
</feature>
<proteinExistence type="predicted"/>
<evidence type="ECO:0000313" key="3">
    <source>
        <dbReference type="Proteomes" id="UP001445335"/>
    </source>
</evidence>
<evidence type="ECO:0000313" key="2">
    <source>
        <dbReference type="EMBL" id="KAK9832090.1"/>
    </source>
</evidence>
<protein>
    <submittedName>
        <fullName evidence="2">Uncharacterized protein</fullName>
    </submittedName>
</protein>